<dbReference type="EMBL" id="WUEK01000005">
    <property type="protein sequence ID" value="MXG89966.1"/>
    <property type="molecule type" value="Genomic_DNA"/>
</dbReference>
<dbReference type="SUPFAM" id="SSF51161">
    <property type="entry name" value="Trimeric LpxA-like enzymes"/>
    <property type="match status" value="1"/>
</dbReference>
<evidence type="ECO:0000256" key="1">
    <source>
        <dbReference type="ARBA" id="ARBA00022679"/>
    </source>
</evidence>
<dbReference type="GO" id="GO:0016746">
    <property type="term" value="F:acyltransferase activity"/>
    <property type="evidence" value="ECO:0007669"/>
    <property type="project" value="UniProtKB-KW"/>
</dbReference>
<reference evidence="3 4" key="1">
    <citation type="submission" date="2019-12" db="EMBL/GenBank/DDBJ databases">
        <authorList>
            <person name="Kun Z."/>
        </authorList>
    </citation>
    <scope>NUCLEOTIDE SEQUENCE [LARGE SCALE GENOMIC DNA]</scope>
    <source>
        <strain evidence="3 4">YIM 123512</strain>
    </source>
</reference>
<proteinExistence type="predicted"/>
<gene>
    <name evidence="3" type="ORF">GRQ65_10415</name>
</gene>
<organism evidence="3 4">
    <name type="scientific">Nocardioides flavescens</name>
    <dbReference type="NCBI Taxonomy" id="2691959"/>
    <lineage>
        <taxon>Bacteria</taxon>
        <taxon>Bacillati</taxon>
        <taxon>Actinomycetota</taxon>
        <taxon>Actinomycetes</taxon>
        <taxon>Propionibacteriales</taxon>
        <taxon>Nocardioidaceae</taxon>
        <taxon>Nocardioides</taxon>
    </lineage>
</organism>
<evidence type="ECO:0000256" key="2">
    <source>
        <dbReference type="ARBA" id="ARBA00022737"/>
    </source>
</evidence>
<dbReference type="PANTHER" id="PTHR23416">
    <property type="entry name" value="SIALIC ACID SYNTHASE-RELATED"/>
    <property type="match status" value="1"/>
</dbReference>
<dbReference type="Pfam" id="PF00132">
    <property type="entry name" value="Hexapep"/>
    <property type="match status" value="1"/>
</dbReference>
<evidence type="ECO:0000313" key="3">
    <source>
        <dbReference type="EMBL" id="MXG89966.1"/>
    </source>
</evidence>
<dbReference type="RefSeq" id="WP_160877879.1">
    <property type="nucleotide sequence ID" value="NZ_WUEK01000005.1"/>
</dbReference>
<keyword evidence="3" id="KW-0012">Acyltransferase</keyword>
<comment type="caution">
    <text evidence="3">The sequence shown here is derived from an EMBL/GenBank/DDBJ whole genome shotgun (WGS) entry which is preliminary data.</text>
</comment>
<dbReference type="InterPro" id="IPR001451">
    <property type="entry name" value="Hexapep"/>
</dbReference>
<protein>
    <submittedName>
        <fullName evidence="3">Acyltransferase</fullName>
    </submittedName>
</protein>
<dbReference type="InterPro" id="IPR051159">
    <property type="entry name" value="Hexapeptide_acetyltransf"/>
</dbReference>
<keyword evidence="1 3" id="KW-0808">Transferase</keyword>
<keyword evidence="4" id="KW-1185">Reference proteome</keyword>
<dbReference type="InterPro" id="IPR018357">
    <property type="entry name" value="Hexapep_transf_CS"/>
</dbReference>
<dbReference type="PROSITE" id="PS00101">
    <property type="entry name" value="HEXAPEP_TRANSFERASES"/>
    <property type="match status" value="1"/>
</dbReference>
<name>A0A6L7EW27_9ACTN</name>
<dbReference type="CDD" id="cd04647">
    <property type="entry name" value="LbH_MAT_like"/>
    <property type="match status" value="1"/>
</dbReference>
<dbReference type="Proteomes" id="UP000473325">
    <property type="component" value="Unassembled WGS sequence"/>
</dbReference>
<accession>A0A6L7EW27</accession>
<sequence>MLRALPRLVTALTNILDPLLWLHLLKVVNAHGYAHARQRRRLTAGPGLAMAPSVSLRNAERISIGERGHIGERCSLWAGDGSSRIVLGDHVLLAPEVFITASNYGTRWGTPVMDQDKIESDVHIGDGCWLGAKVVVLPGVTLGEGVVVGAASTVTRDLPAGSICVGTPARVVGWREDFPAERRIS</sequence>
<keyword evidence="2" id="KW-0677">Repeat</keyword>
<dbReference type="AlphaFoldDB" id="A0A6L7EW27"/>
<dbReference type="InterPro" id="IPR011004">
    <property type="entry name" value="Trimer_LpxA-like_sf"/>
</dbReference>
<evidence type="ECO:0000313" key="4">
    <source>
        <dbReference type="Proteomes" id="UP000473325"/>
    </source>
</evidence>
<dbReference type="Gene3D" id="2.160.10.10">
    <property type="entry name" value="Hexapeptide repeat proteins"/>
    <property type="match status" value="1"/>
</dbReference>